<name>A0A0C9ZRZ8_9AGAM</name>
<dbReference type="HOGENOM" id="CLU_1571675_0_0_1"/>
<evidence type="ECO:0000313" key="3">
    <source>
        <dbReference type="Proteomes" id="UP000054485"/>
    </source>
</evidence>
<dbReference type="STRING" id="930992.A0A0C9ZRZ8"/>
<proteinExistence type="predicted"/>
<reference evidence="3" key="2">
    <citation type="submission" date="2015-01" db="EMBL/GenBank/DDBJ databases">
        <title>Evolutionary Origins and Diversification of the Mycorrhizal Mutualists.</title>
        <authorList>
            <consortium name="DOE Joint Genome Institute"/>
            <consortium name="Mycorrhizal Genomics Consortium"/>
            <person name="Kohler A."/>
            <person name="Kuo A."/>
            <person name="Nagy L.G."/>
            <person name="Floudas D."/>
            <person name="Copeland A."/>
            <person name="Barry K.W."/>
            <person name="Cichocki N."/>
            <person name="Veneault-Fourrey C."/>
            <person name="LaButti K."/>
            <person name="Lindquist E.A."/>
            <person name="Lipzen A."/>
            <person name="Lundell T."/>
            <person name="Morin E."/>
            <person name="Murat C."/>
            <person name="Riley R."/>
            <person name="Ohm R."/>
            <person name="Sun H."/>
            <person name="Tunlid A."/>
            <person name="Henrissat B."/>
            <person name="Grigoriev I.V."/>
            <person name="Hibbett D.S."/>
            <person name="Martin F."/>
        </authorList>
    </citation>
    <scope>NUCLEOTIDE SEQUENCE [LARGE SCALE GENOMIC DNA]</scope>
    <source>
        <strain evidence="3">UH-Slu-Lm8-n1</strain>
    </source>
</reference>
<sequence length="170" mass="18467">MKFLRQSRVPLLLTQTYDLRRRQTLPTLYQARDWPDEQRPPKTGGKQSTDVVPAASSNSVDPARSMTQPIYGSSMPPPAATAWPMSVPSSAYLYEPETLGNEFSVLTDFLETPDEVSFFATSLAVTPSLMPTPTFSQPTPYISNSASAAEATSNPPAHPPEAPAEEPAQP</sequence>
<evidence type="ECO:0000313" key="2">
    <source>
        <dbReference type="EMBL" id="KIK32061.1"/>
    </source>
</evidence>
<feature type="compositionally biased region" description="Low complexity" evidence="1">
    <location>
        <begin position="143"/>
        <end position="155"/>
    </location>
</feature>
<gene>
    <name evidence="2" type="ORF">CY34DRAFT_19326</name>
</gene>
<accession>A0A0C9ZRZ8</accession>
<protein>
    <submittedName>
        <fullName evidence="2">Uncharacterized protein</fullName>
    </submittedName>
</protein>
<dbReference type="EMBL" id="KN836434">
    <property type="protein sequence ID" value="KIK32061.1"/>
    <property type="molecule type" value="Genomic_DNA"/>
</dbReference>
<dbReference type="AlphaFoldDB" id="A0A0C9ZRZ8"/>
<organism evidence="2 3">
    <name type="scientific">Suillus luteus UH-Slu-Lm8-n1</name>
    <dbReference type="NCBI Taxonomy" id="930992"/>
    <lineage>
        <taxon>Eukaryota</taxon>
        <taxon>Fungi</taxon>
        <taxon>Dikarya</taxon>
        <taxon>Basidiomycota</taxon>
        <taxon>Agaricomycotina</taxon>
        <taxon>Agaricomycetes</taxon>
        <taxon>Agaricomycetidae</taxon>
        <taxon>Boletales</taxon>
        <taxon>Suillineae</taxon>
        <taxon>Suillaceae</taxon>
        <taxon>Suillus</taxon>
    </lineage>
</organism>
<feature type="region of interest" description="Disordered" evidence="1">
    <location>
        <begin position="128"/>
        <end position="170"/>
    </location>
</feature>
<evidence type="ECO:0000256" key="1">
    <source>
        <dbReference type="SAM" id="MobiDB-lite"/>
    </source>
</evidence>
<feature type="compositionally biased region" description="Polar residues" evidence="1">
    <location>
        <begin position="128"/>
        <end position="142"/>
    </location>
</feature>
<dbReference type="OrthoDB" id="2686979at2759"/>
<dbReference type="InParanoid" id="A0A0C9ZRZ8"/>
<reference evidence="2 3" key="1">
    <citation type="submission" date="2014-04" db="EMBL/GenBank/DDBJ databases">
        <authorList>
            <consortium name="DOE Joint Genome Institute"/>
            <person name="Kuo A."/>
            <person name="Ruytinx J."/>
            <person name="Rineau F."/>
            <person name="Colpaert J."/>
            <person name="Kohler A."/>
            <person name="Nagy L.G."/>
            <person name="Floudas D."/>
            <person name="Copeland A."/>
            <person name="Barry K.W."/>
            <person name="Cichocki N."/>
            <person name="Veneault-Fourrey C."/>
            <person name="LaButti K."/>
            <person name="Lindquist E.A."/>
            <person name="Lipzen A."/>
            <person name="Lundell T."/>
            <person name="Morin E."/>
            <person name="Murat C."/>
            <person name="Sun H."/>
            <person name="Tunlid A."/>
            <person name="Henrissat B."/>
            <person name="Grigoriev I.V."/>
            <person name="Hibbett D.S."/>
            <person name="Martin F."/>
            <person name="Nordberg H.P."/>
            <person name="Cantor M.N."/>
            <person name="Hua S.X."/>
        </authorList>
    </citation>
    <scope>NUCLEOTIDE SEQUENCE [LARGE SCALE GENOMIC DNA]</scope>
    <source>
        <strain evidence="2 3">UH-Slu-Lm8-n1</strain>
    </source>
</reference>
<feature type="region of interest" description="Disordered" evidence="1">
    <location>
        <begin position="27"/>
        <end position="73"/>
    </location>
</feature>
<feature type="compositionally biased region" description="Polar residues" evidence="1">
    <location>
        <begin position="45"/>
        <end position="71"/>
    </location>
</feature>
<keyword evidence="3" id="KW-1185">Reference proteome</keyword>
<dbReference type="Proteomes" id="UP000054485">
    <property type="component" value="Unassembled WGS sequence"/>
</dbReference>